<feature type="compositionally biased region" description="Basic and acidic residues" evidence="1">
    <location>
        <begin position="52"/>
        <end position="73"/>
    </location>
</feature>
<evidence type="ECO:0000313" key="2">
    <source>
        <dbReference type="EMBL" id="KXH28670.1"/>
    </source>
</evidence>
<evidence type="ECO:0000256" key="1">
    <source>
        <dbReference type="SAM" id="MobiDB-lite"/>
    </source>
</evidence>
<accession>A0A135RYB1</accession>
<dbReference type="Proteomes" id="UP000070328">
    <property type="component" value="Unassembled WGS sequence"/>
</dbReference>
<sequence length="284" mass="31322">SHIGLIYNIDTIATNRHFLLTSYHPDLAAFAPSSAMPIRNPFARRPGPATLHADENSRSDGENPSHPGFEKQDTVGSKASSSLSVRSSKSQDNGEYKMSVVNDSGVYLPPSPTEEKGLWPSKYLGSGRNSTDTRSNSGEIEHFSISRESFDSYRRSFDITARSPIPQNDFPARQSLDSARFPRLPRSALDRHRELPTADEGFEDVGLDDQKHQQQHHQSSRMRGLFSRFGDSDHKEPSANSPNSSVTRFLNGAGRKRGQSGQGSELGTIERPKSAASVETTEIH</sequence>
<comment type="caution">
    <text evidence="2">The sequence shown here is derived from an EMBL/GenBank/DDBJ whole genome shotgun (WGS) entry which is preliminary data.</text>
</comment>
<feature type="compositionally biased region" description="Polar residues" evidence="1">
    <location>
        <begin position="238"/>
        <end position="248"/>
    </location>
</feature>
<keyword evidence="3" id="KW-1185">Reference proteome</keyword>
<dbReference type="AlphaFoldDB" id="A0A135RYB1"/>
<gene>
    <name evidence="2" type="ORF">CSIM01_08291</name>
</gene>
<dbReference type="OrthoDB" id="5397330at2759"/>
<organism evidence="2 3">
    <name type="scientific">Colletotrichum simmondsii</name>
    <dbReference type="NCBI Taxonomy" id="703756"/>
    <lineage>
        <taxon>Eukaryota</taxon>
        <taxon>Fungi</taxon>
        <taxon>Dikarya</taxon>
        <taxon>Ascomycota</taxon>
        <taxon>Pezizomycotina</taxon>
        <taxon>Sordariomycetes</taxon>
        <taxon>Hypocreomycetidae</taxon>
        <taxon>Glomerellales</taxon>
        <taxon>Glomerellaceae</taxon>
        <taxon>Colletotrichum</taxon>
        <taxon>Colletotrichum acutatum species complex</taxon>
    </lineage>
</organism>
<proteinExistence type="predicted"/>
<protein>
    <submittedName>
        <fullName evidence="2">Uncharacterized protein</fullName>
    </submittedName>
</protein>
<feature type="region of interest" description="Disordered" evidence="1">
    <location>
        <begin position="164"/>
        <end position="284"/>
    </location>
</feature>
<dbReference type="EMBL" id="JFBX01000764">
    <property type="protein sequence ID" value="KXH28670.1"/>
    <property type="molecule type" value="Genomic_DNA"/>
</dbReference>
<feature type="compositionally biased region" description="Low complexity" evidence="1">
    <location>
        <begin position="77"/>
        <end position="90"/>
    </location>
</feature>
<reference evidence="2 3" key="1">
    <citation type="submission" date="2014-02" db="EMBL/GenBank/DDBJ databases">
        <title>The genome sequence of Colletotrichum simmondsii CBS122122.</title>
        <authorList>
            <person name="Baroncelli R."/>
            <person name="Thon M.R."/>
        </authorList>
    </citation>
    <scope>NUCLEOTIDE SEQUENCE [LARGE SCALE GENOMIC DNA]</scope>
    <source>
        <strain evidence="2 3">CBS122122</strain>
    </source>
</reference>
<feature type="non-terminal residue" evidence="2">
    <location>
        <position position="1"/>
    </location>
</feature>
<name>A0A135RYB1_9PEZI</name>
<feature type="region of interest" description="Disordered" evidence="1">
    <location>
        <begin position="39"/>
        <end position="140"/>
    </location>
</feature>
<evidence type="ECO:0000313" key="3">
    <source>
        <dbReference type="Proteomes" id="UP000070328"/>
    </source>
</evidence>
<feature type="compositionally biased region" description="Polar residues" evidence="1">
    <location>
        <begin position="127"/>
        <end position="138"/>
    </location>
</feature>